<dbReference type="Pfam" id="PF01535">
    <property type="entry name" value="PPR"/>
    <property type="match status" value="3"/>
</dbReference>
<dbReference type="GO" id="GO:0003723">
    <property type="term" value="F:RNA binding"/>
    <property type="evidence" value="ECO:0007669"/>
    <property type="project" value="InterPro"/>
</dbReference>
<dbReference type="NCBIfam" id="TIGR00756">
    <property type="entry name" value="PPR"/>
    <property type="match status" value="10"/>
</dbReference>
<feature type="repeat" description="PPR" evidence="2">
    <location>
        <begin position="451"/>
        <end position="481"/>
    </location>
</feature>
<feature type="repeat" description="PPR" evidence="2">
    <location>
        <begin position="102"/>
        <end position="136"/>
    </location>
</feature>
<dbReference type="PANTHER" id="PTHR47926">
    <property type="entry name" value="PENTATRICOPEPTIDE REPEAT-CONTAINING PROTEIN"/>
    <property type="match status" value="1"/>
</dbReference>
<dbReference type="InterPro" id="IPR011990">
    <property type="entry name" value="TPR-like_helical_dom_sf"/>
</dbReference>
<dbReference type="Gene3D" id="1.25.40.10">
    <property type="entry name" value="Tetratricopeptide repeat domain"/>
    <property type="match status" value="6"/>
</dbReference>
<dbReference type="FunFam" id="1.25.40.10:FF:000436">
    <property type="entry name" value="Pentatricopeptide repeat-containing protein At5g39350 family"/>
    <property type="match status" value="1"/>
</dbReference>
<feature type="repeat" description="PPR" evidence="2">
    <location>
        <begin position="350"/>
        <end position="380"/>
    </location>
</feature>
<dbReference type="AlphaFoldDB" id="A0A2I0W1M0"/>
<feature type="repeat" description="PPR" evidence="2">
    <location>
        <begin position="482"/>
        <end position="516"/>
    </location>
</feature>
<sequence length="842" mass="92980">MAHPRVFQLANLLQPCIKSKALLSGKAVHAQILTSGFSLDTFLSNRLIELYSQCNQFESALNSFYAIPNPNVFSWNAILCSASKSGNIDLAHQLFDQIPEKNVVSWNTMIGAVARRGSEGKALDLYHGMIQQGIMPSHFTFASVLSACSSLIDLVDGKICHGLIVKVGLDSNLFVENALLAMYTKCGILDDATILFDEMTRPNEVSFTAIIGGLVQSGCIAEALRLFARMHRNNVCIDQVAVSSVLGACAKTEEEAYSPDQISFSFTVGQAIHALVLKNGFESESHVGNSLIDMYAKHGNMEKADFIFKSLPSINVVSWNVIIAGYGKNGDAEKAIDMWKLMQESQFEPDEVTYISMLSACVKSGDAETARQMFDKIKSPSVASCNAILSGYSQNEDHQKAMEFFREMKFSNLEPNRTTLAIILSSCSGMGILTLGKQVHAAAMRFILHEDMFVSSGLVDMYSKCGDIEAARQVFDRMTDRDVVSWNSMITGFAHHSLNREAFSFFKSMREVGMSPTESSYASVINSCAKLCSLPQGRQAHAQIIKDGYDMDTYVGSSIIDMYAKCGIVNEARCFFDSMPLKNIVSWNEMIHGYAQNGYGEEAIKLFEYMLDAKKKPDSVTFIAVLTACSHSGFVDKGIQFFNSMQIEHGIEPLADHYTCILDALGRAGCIRDMKLLLEKMPCTDDPIVWEVVLSACVVHGEANLGRKAAEELFRIDPKNSAPYVLLANIYASTGRWADATAVKMRLQGEAWLLLICYAVICFSKSAAVIHYSECVRNCSIQDMLDATEKPLVKLEEQVPVLDLQCRTEFQFTLIPLDTKMSKICINKVISSLNSALSCNAW</sequence>
<feature type="repeat" description="PPR" evidence="2">
    <location>
        <begin position="381"/>
        <end position="415"/>
    </location>
</feature>
<name>A0A2I0W1M0_9ASPA</name>
<feature type="repeat" description="PPR" evidence="2">
    <location>
        <begin position="583"/>
        <end position="617"/>
    </location>
</feature>
<evidence type="ECO:0000256" key="1">
    <source>
        <dbReference type="ARBA" id="ARBA00022737"/>
    </source>
</evidence>
<organism evidence="3 4">
    <name type="scientific">Dendrobium catenatum</name>
    <dbReference type="NCBI Taxonomy" id="906689"/>
    <lineage>
        <taxon>Eukaryota</taxon>
        <taxon>Viridiplantae</taxon>
        <taxon>Streptophyta</taxon>
        <taxon>Embryophyta</taxon>
        <taxon>Tracheophyta</taxon>
        <taxon>Spermatophyta</taxon>
        <taxon>Magnoliopsida</taxon>
        <taxon>Liliopsida</taxon>
        <taxon>Asparagales</taxon>
        <taxon>Orchidaceae</taxon>
        <taxon>Epidendroideae</taxon>
        <taxon>Malaxideae</taxon>
        <taxon>Dendrobiinae</taxon>
        <taxon>Dendrobium</taxon>
    </lineage>
</organism>
<dbReference type="GO" id="GO:0009451">
    <property type="term" value="P:RNA modification"/>
    <property type="evidence" value="ECO:0007669"/>
    <property type="project" value="InterPro"/>
</dbReference>
<evidence type="ECO:0000313" key="4">
    <source>
        <dbReference type="Proteomes" id="UP000233837"/>
    </source>
</evidence>
<dbReference type="GO" id="GO:0099402">
    <property type="term" value="P:plant organ development"/>
    <property type="evidence" value="ECO:0007669"/>
    <property type="project" value="UniProtKB-ARBA"/>
</dbReference>
<dbReference type="EMBL" id="KZ503021">
    <property type="protein sequence ID" value="PKU69552.1"/>
    <property type="molecule type" value="Genomic_DNA"/>
</dbReference>
<evidence type="ECO:0000313" key="3">
    <source>
        <dbReference type="EMBL" id="PKU69552.1"/>
    </source>
</evidence>
<accession>A0A2I0W1M0</accession>
<dbReference type="InterPro" id="IPR002885">
    <property type="entry name" value="PPR_rpt"/>
</dbReference>
<dbReference type="Pfam" id="PF13041">
    <property type="entry name" value="PPR_2"/>
    <property type="match status" value="6"/>
</dbReference>
<dbReference type="FunFam" id="1.25.40.10:FF:000381">
    <property type="entry name" value="Pentatricopeptide repeat-containing protein"/>
    <property type="match status" value="1"/>
</dbReference>
<evidence type="ECO:0000256" key="2">
    <source>
        <dbReference type="PROSITE-ProRule" id="PRU00708"/>
    </source>
</evidence>
<feature type="repeat" description="PPR" evidence="2">
    <location>
        <begin position="618"/>
        <end position="653"/>
    </location>
</feature>
<feature type="repeat" description="PPR" evidence="2">
    <location>
        <begin position="71"/>
        <end position="101"/>
    </location>
</feature>
<dbReference type="SUPFAM" id="SSF81901">
    <property type="entry name" value="HCP-like"/>
    <property type="match status" value="1"/>
</dbReference>
<keyword evidence="4" id="KW-1185">Reference proteome</keyword>
<dbReference type="Proteomes" id="UP000233837">
    <property type="component" value="Unassembled WGS sequence"/>
</dbReference>
<feature type="repeat" description="PPR" evidence="2">
    <location>
        <begin position="203"/>
        <end position="237"/>
    </location>
</feature>
<dbReference type="SUPFAM" id="SSF48452">
    <property type="entry name" value="TPR-like"/>
    <property type="match status" value="1"/>
</dbReference>
<reference evidence="3 4" key="2">
    <citation type="journal article" date="2017" name="Nature">
        <title>The Apostasia genome and the evolution of orchids.</title>
        <authorList>
            <person name="Zhang G.Q."/>
            <person name="Liu K.W."/>
            <person name="Li Z."/>
            <person name="Lohaus R."/>
            <person name="Hsiao Y.Y."/>
            <person name="Niu S.C."/>
            <person name="Wang J.Y."/>
            <person name="Lin Y.C."/>
            <person name="Xu Q."/>
            <person name="Chen L.J."/>
            <person name="Yoshida K."/>
            <person name="Fujiwara S."/>
            <person name="Wang Z.W."/>
            <person name="Zhang Y.Q."/>
            <person name="Mitsuda N."/>
            <person name="Wang M."/>
            <person name="Liu G.H."/>
            <person name="Pecoraro L."/>
            <person name="Huang H.X."/>
            <person name="Xiao X.J."/>
            <person name="Lin M."/>
            <person name="Wu X.Y."/>
            <person name="Wu W.L."/>
            <person name="Chen Y.Y."/>
            <person name="Chang S.B."/>
            <person name="Sakamoto S."/>
            <person name="Ohme-Takagi M."/>
            <person name="Yagi M."/>
            <person name="Zeng S.J."/>
            <person name="Shen C.Y."/>
            <person name="Yeh C.M."/>
            <person name="Luo Y.B."/>
            <person name="Tsai W.C."/>
            <person name="Van de Peer Y."/>
            <person name="Liu Z.J."/>
        </authorList>
    </citation>
    <scope>NUCLEOTIDE SEQUENCE [LARGE SCALE GENOMIC DNA]</scope>
    <source>
        <tissue evidence="3">The whole plant</tissue>
    </source>
</reference>
<dbReference type="FunFam" id="1.25.40.10:FF:000688">
    <property type="entry name" value="Pentatricopeptide repeat-containing protein"/>
    <property type="match status" value="1"/>
</dbReference>
<gene>
    <name evidence="3" type="primary">PCMP-E35</name>
    <name evidence="3" type="ORF">MA16_Dca024319</name>
</gene>
<proteinExistence type="predicted"/>
<dbReference type="InterPro" id="IPR046960">
    <property type="entry name" value="PPR_At4g14850-like_plant"/>
</dbReference>
<feature type="repeat" description="PPR" evidence="2">
    <location>
        <begin position="315"/>
        <end position="349"/>
    </location>
</feature>
<dbReference type="FunFam" id="1.25.40.10:FF:000158">
    <property type="entry name" value="pentatricopeptide repeat-containing protein At2g33680"/>
    <property type="match status" value="1"/>
</dbReference>
<keyword evidence="1" id="KW-0677">Repeat</keyword>
<dbReference type="PROSITE" id="PS51375">
    <property type="entry name" value="PPR"/>
    <property type="match status" value="10"/>
</dbReference>
<dbReference type="PANTHER" id="PTHR47926:SF343">
    <property type="entry name" value="PENTACOTRIPEPTIDE-REPEAT REGION OF PRORP DOMAIN-CONTAINING PROTEIN"/>
    <property type="match status" value="1"/>
</dbReference>
<reference evidence="3 4" key="1">
    <citation type="journal article" date="2016" name="Sci. Rep.">
        <title>The Dendrobium catenatum Lindl. genome sequence provides insights into polysaccharide synthase, floral development and adaptive evolution.</title>
        <authorList>
            <person name="Zhang G.Q."/>
            <person name="Xu Q."/>
            <person name="Bian C."/>
            <person name="Tsai W.C."/>
            <person name="Yeh C.M."/>
            <person name="Liu K.W."/>
            <person name="Yoshida K."/>
            <person name="Zhang L.S."/>
            <person name="Chang S.B."/>
            <person name="Chen F."/>
            <person name="Shi Y."/>
            <person name="Su Y.Y."/>
            <person name="Zhang Y.Q."/>
            <person name="Chen L.J."/>
            <person name="Yin Y."/>
            <person name="Lin M."/>
            <person name="Huang H."/>
            <person name="Deng H."/>
            <person name="Wang Z.W."/>
            <person name="Zhu S.L."/>
            <person name="Zhao X."/>
            <person name="Deng C."/>
            <person name="Niu S.C."/>
            <person name="Huang J."/>
            <person name="Wang M."/>
            <person name="Liu G.H."/>
            <person name="Yang H.J."/>
            <person name="Xiao X.J."/>
            <person name="Hsiao Y.Y."/>
            <person name="Wu W.L."/>
            <person name="Chen Y.Y."/>
            <person name="Mitsuda N."/>
            <person name="Ohme-Takagi M."/>
            <person name="Luo Y.B."/>
            <person name="Van de Peer Y."/>
            <person name="Liu Z.J."/>
        </authorList>
    </citation>
    <scope>NUCLEOTIDE SEQUENCE [LARGE SCALE GENOMIC DNA]</scope>
    <source>
        <tissue evidence="3">The whole plant</tissue>
    </source>
</reference>
<dbReference type="InterPro" id="IPR046848">
    <property type="entry name" value="E_motif"/>
</dbReference>
<dbReference type="FunFam" id="1.25.40.10:FF:000442">
    <property type="entry name" value="Pentatricopeptide repeat-containing protein At3g49710"/>
    <property type="match status" value="1"/>
</dbReference>
<dbReference type="Pfam" id="PF20431">
    <property type="entry name" value="E_motif"/>
    <property type="match status" value="1"/>
</dbReference>
<protein>
    <submittedName>
        <fullName evidence="3">Pentatricopeptide repeat-containing protein</fullName>
    </submittedName>
</protein>